<dbReference type="Proteomes" id="UP000831796">
    <property type="component" value="Chromosome"/>
</dbReference>
<name>A0A8T9Q2Y4_9BACT</name>
<dbReference type="AlphaFoldDB" id="A0A8T9Q2Y4"/>
<organism evidence="1 2">
    <name type="scientific">Hymenobacter cellulosilyticus</name>
    <dbReference type="NCBI Taxonomy" id="2932248"/>
    <lineage>
        <taxon>Bacteria</taxon>
        <taxon>Pseudomonadati</taxon>
        <taxon>Bacteroidota</taxon>
        <taxon>Cytophagia</taxon>
        <taxon>Cytophagales</taxon>
        <taxon>Hymenobacteraceae</taxon>
        <taxon>Hymenobacter</taxon>
    </lineage>
</organism>
<proteinExistence type="predicted"/>
<evidence type="ECO:0008006" key="3">
    <source>
        <dbReference type="Google" id="ProtNLM"/>
    </source>
</evidence>
<reference evidence="1" key="1">
    <citation type="submission" date="2022-04" db="EMBL/GenBank/DDBJ databases">
        <title>Hymenobacter sp. isolated from the air.</title>
        <authorList>
            <person name="Won M."/>
            <person name="Lee C.-M."/>
            <person name="Woen H.-Y."/>
            <person name="Kwon S.-W."/>
        </authorList>
    </citation>
    <scope>NUCLEOTIDE SEQUENCE</scope>
    <source>
        <strain evidence="1">5116S-3</strain>
    </source>
</reference>
<protein>
    <recommendedName>
        <fullName evidence="3">ASCH domain-containing protein</fullName>
    </recommendedName>
</protein>
<gene>
    <name evidence="1" type="ORF">MUN79_19325</name>
</gene>
<dbReference type="KEGG" id="hcu:MUN79_19325"/>
<sequence>MCTSIARTISFNAVMLEALRANRKTVTRRRLASGLPLNHAPDNYQFLAMENSVAQFQLCGPTASGGIELVMCPHGQPGDLLHVLEAPEIVLKISAVRAERLQSITEAEALAEGFAAIRSGTARQAFRTLIDAIYPSAWSRNEWVWVLEFERVQ</sequence>
<evidence type="ECO:0000313" key="2">
    <source>
        <dbReference type="Proteomes" id="UP000831796"/>
    </source>
</evidence>
<dbReference type="RefSeq" id="WP_244674236.1">
    <property type="nucleotide sequence ID" value="NZ_CP095046.1"/>
</dbReference>
<keyword evidence="2" id="KW-1185">Reference proteome</keyword>
<dbReference type="EMBL" id="CP095046">
    <property type="protein sequence ID" value="UOQ70821.1"/>
    <property type="molecule type" value="Genomic_DNA"/>
</dbReference>
<evidence type="ECO:0000313" key="1">
    <source>
        <dbReference type="EMBL" id="UOQ70821.1"/>
    </source>
</evidence>
<accession>A0A8T9Q2Y4</accession>